<comment type="caution">
    <text evidence="1">The sequence shown here is derived from an EMBL/GenBank/DDBJ whole genome shotgun (WGS) entry which is preliminary data.</text>
</comment>
<dbReference type="Proteomes" id="UP001454036">
    <property type="component" value="Unassembled WGS sequence"/>
</dbReference>
<evidence type="ECO:0000313" key="1">
    <source>
        <dbReference type="EMBL" id="GAA0184540.1"/>
    </source>
</evidence>
<organism evidence="1 2">
    <name type="scientific">Lithospermum erythrorhizon</name>
    <name type="common">Purple gromwell</name>
    <name type="synonym">Lithospermum officinale var. erythrorhizon</name>
    <dbReference type="NCBI Taxonomy" id="34254"/>
    <lineage>
        <taxon>Eukaryota</taxon>
        <taxon>Viridiplantae</taxon>
        <taxon>Streptophyta</taxon>
        <taxon>Embryophyta</taxon>
        <taxon>Tracheophyta</taxon>
        <taxon>Spermatophyta</taxon>
        <taxon>Magnoliopsida</taxon>
        <taxon>eudicotyledons</taxon>
        <taxon>Gunneridae</taxon>
        <taxon>Pentapetalae</taxon>
        <taxon>asterids</taxon>
        <taxon>lamiids</taxon>
        <taxon>Boraginales</taxon>
        <taxon>Boraginaceae</taxon>
        <taxon>Boraginoideae</taxon>
        <taxon>Lithospermeae</taxon>
        <taxon>Lithospermum</taxon>
    </lineage>
</organism>
<accession>A0AAV3RUI9</accession>
<name>A0AAV3RUI9_LITER</name>
<dbReference type="AlphaFoldDB" id="A0AAV3RUI9"/>
<evidence type="ECO:0000313" key="2">
    <source>
        <dbReference type="Proteomes" id="UP001454036"/>
    </source>
</evidence>
<sequence length="95" mass="10773">MLQTHDRLLDQLIESQCQAHIMEASLDGIQSTEGLRELIQSSDVGRDLLFQYFSLALERTIQVVHARLEEGELDVPIVLWDSVRDDVSPPDLSNL</sequence>
<protein>
    <submittedName>
        <fullName evidence="1">Uncharacterized protein</fullName>
    </submittedName>
</protein>
<gene>
    <name evidence="1" type="ORF">LIER_31828</name>
</gene>
<keyword evidence="2" id="KW-1185">Reference proteome</keyword>
<proteinExistence type="predicted"/>
<dbReference type="EMBL" id="BAABME010011972">
    <property type="protein sequence ID" value="GAA0184540.1"/>
    <property type="molecule type" value="Genomic_DNA"/>
</dbReference>
<reference evidence="1 2" key="1">
    <citation type="submission" date="2024-01" db="EMBL/GenBank/DDBJ databases">
        <title>The complete chloroplast genome sequence of Lithospermum erythrorhizon: insights into the phylogenetic relationship among Boraginaceae species and the maternal lineages of purple gromwells.</title>
        <authorList>
            <person name="Okada T."/>
            <person name="Watanabe K."/>
        </authorList>
    </citation>
    <scope>NUCLEOTIDE SEQUENCE [LARGE SCALE GENOMIC DNA]</scope>
</reference>